<keyword evidence="2" id="KW-1185">Reference proteome</keyword>
<organism evidence="1 2">
    <name type="scientific">Paenibacillus apiarius</name>
    <dbReference type="NCBI Taxonomy" id="46240"/>
    <lineage>
        <taxon>Bacteria</taxon>
        <taxon>Bacillati</taxon>
        <taxon>Bacillota</taxon>
        <taxon>Bacilli</taxon>
        <taxon>Bacillales</taxon>
        <taxon>Paenibacillaceae</taxon>
        <taxon>Paenibacillus</taxon>
    </lineage>
</organism>
<evidence type="ECO:0000313" key="1">
    <source>
        <dbReference type="EMBL" id="MCY9521849.1"/>
    </source>
</evidence>
<gene>
    <name evidence="1" type="ORF">M5X09_19625</name>
</gene>
<accession>A0ABT4DWY5</accession>
<evidence type="ECO:0000313" key="2">
    <source>
        <dbReference type="Proteomes" id="UP001207626"/>
    </source>
</evidence>
<name>A0ABT4DWY5_9BACL</name>
<dbReference type="EMBL" id="JAMDLW010000027">
    <property type="protein sequence ID" value="MCY9521849.1"/>
    <property type="molecule type" value="Genomic_DNA"/>
</dbReference>
<dbReference type="Proteomes" id="UP001207626">
    <property type="component" value="Unassembled WGS sequence"/>
</dbReference>
<dbReference type="InterPro" id="IPR008557">
    <property type="entry name" value="PhoX"/>
</dbReference>
<dbReference type="Gene3D" id="2.120.10.30">
    <property type="entry name" value="TolB, C-terminal domain"/>
    <property type="match status" value="1"/>
</dbReference>
<proteinExistence type="predicted"/>
<sequence>MDQTMDRRKFLTYLGSGAAALAVASTGLGVLENKAEARSADHLFGFKTNKVSGYFTPIEPSDADDLILPAGYKYDVVAAYGDVINKAGETFGFNCDFTMYLPMNGSSERGLLWVNHEYSSDVFVHGAKQGDKYTAEQIRTMLYVQGGSIIEVYRGQDGVWKMDAGSKYARRVTGLTPFHLTGPARGSKAVGGKTEVQGTFANCSGGMTLWNTVLSCEENFETTSEDARLNPTHYGWVIEVDPFDSGFQVRKHTALGRFHHENSAMGLAKDGRVVVYMGDDTTDACVYKFISKGAYSPSAGRANSELLTEGTLYAADMKKGRWIALTVDAVQRALKDAKFKAPSAVKLSQADLLKKYAAQADVLVNAAEVAVLLGATPTDRPEDLEISPFDSSIFIAHTNNDKHGNIHGHITRFFEKDNDLGATEFDFEIFAAGGRQSGFSAPDNLTFDSNGNLWTVTDISSSKLNTGVYSSFKNNGVFVIPTTGPSTGHALQFASAPVEAEMTGPWFTPDERTLFMAVQHPGEETSDLKQPTSMWPHRKADTMPRPSVVAITGFTW</sequence>
<dbReference type="PROSITE" id="PS51318">
    <property type="entry name" value="TAT"/>
    <property type="match status" value="1"/>
</dbReference>
<dbReference type="PANTHER" id="PTHR35399:SF2">
    <property type="entry name" value="DUF839 DOMAIN-CONTAINING PROTEIN"/>
    <property type="match status" value="1"/>
</dbReference>
<dbReference type="Pfam" id="PF05787">
    <property type="entry name" value="PhoX"/>
    <property type="match status" value="1"/>
</dbReference>
<dbReference type="PANTHER" id="PTHR35399">
    <property type="entry name" value="SLR8030 PROTEIN"/>
    <property type="match status" value="1"/>
</dbReference>
<protein>
    <submittedName>
        <fullName evidence="1">DUF839 domain-containing protein</fullName>
    </submittedName>
</protein>
<dbReference type="SUPFAM" id="SSF63829">
    <property type="entry name" value="Calcium-dependent phosphotriesterase"/>
    <property type="match status" value="1"/>
</dbReference>
<dbReference type="InterPro" id="IPR011042">
    <property type="entry name" value="6-blade_b-propeller_TolB-like"/>
</dbReference>
<comment type="caution">
    <text evidence="1">The sequence shown here is derived from an EMBL/GenBank/DDBJ whole genome shotgun (WGS) entry which is preliminary data.</text>
</comment>
<reference evidence="1 2" key="1">
    <citation type="submission" date="2022-05" db="EMBL/GenBank/DDBJ databases">
        <title>Genome Sequencing of Bee-Associated Microbes.</title>
        <authorList>
            <person name="Dunlap C."/>
        </authorList>
    </citation>
    <scope>NUCLEOTIDE SEQUENCE [LARGE SCALE GENOMIC DNA]</scope>
    <source>
        <strain evidence="1 2">NRRL NRS-1438</strain>
    </source>
</reference>
<dbReference type="InterPro" id="IPR006311">
    <property type="entry name" value="TAT_signal"/>
</dbReference>
<dbReference type="RefSeq" id="WP_087435144.1">
    <property type="nucleotide sequence ID" value="NZ_JAMDLV010000032.1"/>
</dbReference>